<proteinExistence type="predicted"/>
<dbReference type="EMBL" id="FBWC01000004">
    <property type="protein sequence ID" value="CUX09937.1"/>
    <property type="molecule type" value="Genomic_DNA"/>
</dbReference>
<dbReference type="AlphaFoldDB" id="A0A1S7NQ89"/>
<accession>A0A1S7NQ89</accession>
<organism evidence="1 2">
    <name type="scientific">Agrobacterium tumefaciens str. Kerr 14</name>
    <dbReference type="NCBI Taxonomy" id="1183424"/>
    <lineage>
        <taxon>Bacteria</taxon>
        <taxon>Pseudomonadati</taxon>
        <taxon>Pseudomonadota</taxon>
        <taxon>Alphaproteobacteria</taxon>
        <taxon>Hyphomicrobiales</taxon>
        <taxon>Rhizobiaceae</taxon>
        <taxon>Rhizobium/Agrobacterium group</taxon>
        <taxon>Agrobacterium</taxon>
        <taxon>Agrobacterium tumefaciens complex</taxon>
    </lineage>
</organism>
<sequence>MRALKGKPSLAFVKECPSTSHDVSGLRFGSRWISPRTFLVIGLHPRVKPGLVTSALTLDGSGRVLELDFHVNASSEVELHQSIDSLRGGVNDIEKTLVRPHFELFTALLINVGRAVDGKLFDAGGERNRAANAGAGALCGRHDFTGRGIEDPVIERLEADTDILAVHSSCPCSLLFVSARGNT</sequence>
<reference evidence="1 2" key="1">
    <citation type="submission" date="2016-01" db="EMBL/GenBank/DDBJ databases">
        <authorList>
            <person name="Oliw E.H."/>
        </authorList>
    </citation>
    <scope>NUCLEOTIDE SEQUENCE [LARGE SCALE GENOMIC DNA]</scope>
    <source>
        <strain evidence="1 2">Kerr 14</strain>
    </source>
</reference>
<protein>
    <submittedName>
        <fullName evidence="1">Uncharacterized protein</fullName>
    </submittedName>
</protein>
<gene>
    <name evidence="1" type="ORF">AGR4C_Cc120060</name>
</gene>
<dbReference type="Proteomes" id="UP000191897">
    <property type="component" value="Unassembled WGS sequence"/>
</dbReference>
<evidence type="ECO:0000313" key="1">
    <source>
        <dbReference type="EMBL" id="CUX09937.1"/>
    </source>
</evidence>
<name>A0A1S7NQ89_AGRTU</name>
<evidence type="ECO:0000313" key="2">
    <source>
        <dbReference type="Proteomes" id="UP000191897"/>
    </source>
</evidence>